<evidence type="ECO:0000256" key="3">
    <source>
        <dbReference type="ARBA" id="ARBA00022679"/>
    </source>
</evidence>
<comment type="caution">
    <text evidence="8">Lacks conserved residue(s) required for the propagation of feature annotation.</text>
</comment>
<evidence type="ECO:0000256" key="4">
    <source>
        <dbReference type="ARBA" id="ARBA00022692"/>
    </source>
</evidence>
<feature type="transmembrane region" description="Helical" evidence="8">
    <location>
        <begin position="147"/>
        <end position="170"/>
    </location>
</feature>
<name>A0A2P6VBG0_9CHLO</name>
<dbReference type="InterPro" id="IPR005599">
    <property type="entry name" value="GPI_mannosylTrfase"/>
</dbReference>
<evidence type="ECO:0000256" key="8">
    <source>
        <dbReference type="RuleBase" id="RU363075"/>
    </source>
</evidence>
<protein>
    <recommendedName>
        <fullName evidence="8">Mannosyltransferase</fullName>
        <ecNumber evidence="8">2.4.1.-</ecNumber>
    </recommendedName>
</protein>
<dbReference type="EMBL" id="LHPF02000015">
    <property type="protein sequence ID" value="PSC71419.1"/>
    <property type="molecule type" value="Genomic_DNA"/>
</dbReference>
<dbReference type="STRING" id="554055.A0A2P6VBG0"/>
<feature type="compositionally biased region" description="Low complexity" evidence="9">
    <location>
        <begin position="664"/>
        <end position="673"/>
    </location>
</feature>
<reference evidence="10 11" key="1">
    <citation type="journal article" date="2018" name="Plant J.">
        <title>Genome sequences of Chlorella sorokiniana UTEX 1602 and Micractinium conductrix SAG 241.80: implications to maltose excretion by a green alga.</title>
        <authorList>
            <person name="Arriola M.B."/>
            <person name="Velmurugan N."/>
            <person name="Zhang Y."/>
            <person name="Plunkett M.H."/>
            <person name="Hondzo H."/>
            <person name="Barney B.M."/>
        </authorList>
    </citation>
    <scope>NUCLEOTIDE SEQUENCE [LARGE SCALE GENOMIC DNA]</scope>
    <source>
        <strain evidence="10 11">SAG 241.80</strain>
    </source>
</reference>
<evidence type="ECO:0000256" key="6">
    <source>
        <dbReference type="ARBA" id="ARBA00022989"/>
    </source>
</evidence>
<sequence>MGGRPAQLRAPAAALVAAGTDVYVARLAGLLLGPQTAVWCLACQLASWFDAYCLGRTYSNSLEAALTAAGTFYWLRCRGAGAAQQGGGGSSETTRSKAGRAAGDAAARRRDQRAWIAAAALCVVFRPASALFWALPAALELARQRGAARWALLADGAAVGGGLLGAATLLDRAFYGRWVAVPWEFFRFNLLAGASAQYGTHPWHWTFTQGLPTVAASLVPLLAAGVAWAGPGLPRHAALLAAWSLLVYSLPAHKEFRFLLPALQLLMPYGGLAAARLLGSSGSSAGGGGSIKAASRALGERSRREGQAGAAAGRGAPRRWQRWGAAACLALQLPMALYFLLVHQGAEVAVMRVLRQEAAARPPGATSVLFLTPCHATPYTTHMHARDPAAALPMRFLDCSPPQYAAATAALNAAGQAWLPLPRCPALRAPRAGDAALPDPGAAAAVSERRCFEANPEAYLAAMWGKPGSGAAPPLQPFLLVGYAPLMKALAAPLRSWGYSRRHRLRSCWVHTHNDTHCELQGERNARQAGGSTVRQPAAMADLLLLFDSGWFGQQPRQEENEPEADAPRAQPHMRRSLVGSMTDLAGVADVGGSEATMAGGRERRRHGGELSQAPKLMRHSGRPPQQQNGFHPEEHDGVLGTWAGRQCIFSDHLRADSQRTQGATAAATAAAADDQQERHLHSPAQQREESPGEDGPVVLRPTCLRPVAEAGASRGMSPPMPAPLPGGRGAQHAAARPDAESLDQELNAVWRWRFTRKWQAEQLAAIDAAAAPGGGEPDDEEEWSAALRMMQTFDGGLAMQIGRTLSLQNSSMIDGGSSAGLDQSLTLMSPGLSQYMLLDGSVREGSGQSPLREQASDATSQIVSVARKAQHLRKHQQEIERQVNERWEAASGGSQWVAQHLPAVQIDSWSAFPFVLVRLGEQRSQRQKLLVRGRNGCTEHQAFAAAEQEATRAAIAHRLPGPRVDLVAAGRMEWVAAPAGGGQGQRRTLRIRASRLLPPASKDARLHSLAGASGVVAELTRASFPQADFDIVAADRAVPAAAAKQ</sequence>
<dbReference type="OrthoDB" id="416834at2759"/>
<keyword evidence="2 8" id="KW-0328">Glycosyltransferase</keyword>
<feature type="region of interest" description="Disordered" evidence="9">
    <location>
        <begin position="594"/>
        <end position="638"/>
    </location>
</feature>
<organism evidence="10 11">
    <name type="scientific">Micractinium conductrix</name>
    <dbReference type="NCBI Taxonomy" id="554055"/>
    <lineage>
        <taxon>Eukaryota</taxon>
        <taxon>Viridiplantae</taxon>
        <taxon>Chlorophyta</taxon>
        <taxon>core chlorophytes</taxon>
        <taxon>Trebouxiophyceae</taxon>
        <taxon>Chlorellales</taxon>
        <taxon>Chlorellaceae</taxon>
        <taxon>Chlorella clade</taxon>
        <taxon>Micractinium</taxon>
    </lineage>
</organism>
<dbReference type="AlphaFoldDB" id="A0A2P6VBG0"/>
<evidence type="ECO:0000313" key="10">
    <source>
        <dbReference type="EMBL" id="PSC71419.1"/>
    </source>
</evidence>
<dbReference type="PANTHER" id="PTHR22760">
    <property type="entry name" value="GLYCOSYLTRANSFERASE"/>
    <property type="match status" value="1"/>
</dbReference>
<feature type="region of interest" description="Disordered" evidence="9">
    <location>
        <begin position="660"/>
        <end position="741"/>
    </location>
</feature>
<dbReference type="GO" id="GO:0000026">
    <property type="term" value="F:alpha-1,2-mannosyltransferase activity"/>
    <property type="evidence" value="ECO:0007669"/>
    <property type="project" value="TreeGrafter"/>
</dbReference>
<evidence type="ECO:0000313" key="11">
    <source>
        <dbReference type="Proteomes" id="UP000239649"/>
    </source>
</evidence>
<feature type="region of interest" description="Disordered" evidence="9">
    <location>
        <begin position="81"/>
        <end position="103"/>
    </location>
</feature>
<feature type="transmembrane region" description="Helical" evidence="8">
    <location>
        <begin position="323"/>
        <end position="341"/>
    </location>
</feature>
<dbReference type="Pfam" id="PF03901">
    <property type="entry name" value="Glyco_transf_22"/>
    <property type="match status" value="1"/>
</dbReference>
<keyword evidence="11" id="KW-1185">Reference proteome</keyword>
<dbReference type="PANTHER" id="PTHR22760:SF4">
    <property type="entry name" value="GPI MANNOSYLTRANSFERASE 3"/>
    <property type="match status" value="1"/>
</dbReference>
<dbReference type="EC" id="2.4.1.-" evidence="8"/>
<evidence type="ECO:0000256" key="5">
    <source>
        <dbReference type="ARBA" id="ARBA00022824"/>
    </source>
</evidence>
<feature type="compositionally biased region" description="Basic and acidic residues" evidence="9">
    <location>
        <begin position="676"/>
        <end position="691"/>
    </location>
</feature>
<dbReference type="Proteomes" id="UP000239649">
    <property type="component" value="Unassembled WGS sequence"/>
</dbReference>
<keyword evidence="4 8" id="KW-0812">Transmembrane</keyword>
<gene>
    <name evidence="10" type="ORF">C2E20_5240</name>
</gene>
<evidence type="ECO:0000256" key="2">
    <source>
        <dbReference type="ARBA" id="ARBA00022676"/>
    </source>
</evidence>
<evidence type="ECO:0000256" key="7">
    <source>
        <dbReference type="ARBA" id="ARBA00023136"/>
    </source>
</evidence>
<accession>A0A2P6VBG0</accession>
<proteinExistence type="inferred from homology"/>
<comment type="caution">
    <text evidence="10">The sequence shown here is derived from an EMBL/GenBank/DDBJ whole genome shotgun (WGS) entry which is preliminary data.</text>
</comment>
<feature type="transmembrane region" description="Helical" evidence="8">
    <location>
        <begin position="114"/>
        <end position="135"/>
    </location>
</feature>
<keyword evidence="3" id="KW-0808">Transferase</keyword>
<dbReference type="GO" id="GO:0006506">
    <property type="term" value="P:GPI anchor biosynthetic process"/>
    <property type="evidence" value="ECO:0007669"/>
    <property type="project" value="TreeGrafter"/>
</dbReference>
<keyword evidence="6 8" id="KW-1133">Transmembrane helix</keyword>
<evidence type="ECO:0000256" key="9">
    <source>
        <dbReference type="SAM" id="MobiDB-lite"/>
    </source>
</evidence>
<comment type="similarity">
    <text evidence="8">Belongs to the glycosyltransferase 22 family.</text>
</comment>
<comment type="subcellular location">
    <subcellularLocation>
        <location evidence="1 8">Endoplasmic reticulum membrane</location>
        <topology evidence="1 8">Multi-pass membrane protein</topology>
    </subcellularLocation>
</comment>
<keyword evidence="7 8" id="KW-0472">Membrane</keyword>
<dbReference type="GO" id="GO:0005789">
    <property type="term" value="C:endoplasmic reticulum membrane"/>
    <property type="evidence" value="ECO:0007669"/>
    <property type="project" value="UniProtKB-SubCell"/>
</dbReference>
<keyword evidence="5 8" id="KW-0256">Endoplasmic reticulum</keyword>
<evidence type="ECO:0000256" key="1">
    <source>
        <dbReference type="ARBA" id="ARBA00004477"/>
    </source>
</evidence>